<accession>A0AAD4SHZ0</accession>
<feature type="domain" description="RING-type" evidence="15">
    <location>
        <begin position="453"/>
        <end position="492"/>
    </location>
</feature>
<comment type="subcellular location">
    <subcellularLocation>
        <location evidence="2">Endomembrane system</location>
    </subcellularLocation>
    <subcellularLocation>
        <location evidence="1">Membrane</location>
        <topology evidence="1">Multi-pass membrane protein</topology>
    </subcellularLocation>
</comment>
<dbReference type="Pfam" id="PF16041">
    <property type="entry name" value="APD1-4_M"/>
    <property type="match status" value="1"/>
</dbReference>
<dbReference type="FunFam" id="3.30.40.10:FF:000658">
    <property type="entry name" value="E3 ubiquitin-protein ligase APD2"/>
    <property type="match status" value="1"/>
</dbReference>
<dbReference type="InterPro" id="IPR013083">
    <property type="entry name" value="Znf_RING/FYVE/PHD"/>
</dbReference>
<evidence type="ECO:0000256" key="13">
    <source>
        <dbReference type="SAM" id="MobiDB-lite"/>
    </source>
</evidence>
<dbReference type="EMBL" id="JAJJMB010010755">
    <property type="protein sequence ID" value="KAI3906619.1"/>
    <property type="molecule type" value="Genomic_DNA"/>
</dbReference>
<dbReference type="SMART" id="SM00184">
    <property type="entry name" value="RING"/>
    <property type="match status" value="1"/>
</dbReference>
<keyword evidence="8" id="KW-0833">Ubl conjugation pathway</keyword>
<name>A0AAD4SHZ0_9MAGN</name>
<dbReference type="PROSITE" id="PS50089">
    <property type="entry name" value="ZF_RING_2"/>
    <property type="match status" value="1"/>
</dbReference>
<dbReference type="InterPro" id="IPR032008">
    <property type="entry name" value="APD1-4_N"/>
</dbReference>
<keyword evidence="11 14" id="KW-0472">Membrane</keyword>
<evidence type="ECO:0000256" key="6">
    <source>
        <dbReference type="ARBA" id="ARBA00022723"/>
    </source>
</evidence>
<proteinExistence type="predicted"/>
<dbReference type="GO" id="GO:0016567">
    <property type="term" value="P:protein ubiquitination"/>
    <property type="evidence" value="ECO:0007669"/>
    <property type="project" value="TreeGrafter"/>
</dbReference>
<keyword evidence="9" id="KW-0862">Zinc</keyword>
<evidence type="ECO:0000256" key="4">
    <source>
        <dbReference type="ARBA" id="ARBA00022679"/>
    </source>
</evidence>
<evidence type="ECO:0000259" key="15">
    <source>
        <dbReference type="PROSITE" id="PS50089"/>
    </source>
</evidence>
<keyword evidence="6" id="KW-0479">Metal-binding</keyword>
<dbReference type="Pfam" id="PF13920">
    <property type="entry name" value="zf-C3HC4_3"/>
    <property type="match status" value="1"/>
</dbReference>
<feature type="transmembrane region" description="Helical" evidence="14">
    <location>
        <begin position="345"/>
        <end position="363"/>
    </location>
</feature>
<comment type="pathway">
    <text evidence="3">Protein modification; protein ubiquitination.</text>
</comment>
<evidence type="ECO:0000256" key="7">
    <source>
        <dbReference type="ARBA" id="ARBA00022771"/>
    </source>
</evidence>
<keyword evidence="10 14" id="KW-1133">Transmembrane helix</keyword>
<evidence type="ECO:0000256" key="2">
    <source>
        <dbReference type="ARBA" id="ARBA00004308"/>
    </source>
</evidence>
<feature type="region of interest" description="Disordered" evidence="13">
    <location>
        <begin position="1"/>
        <end position="51"/>
    </location>
</feature>
<evidence type="ECO:0000256" key="3">
    <source>
        <dbReference type="ARBA" id="ARBA00004906"/>
    </source>
</evidence>
<evidence type="ECO:0000256" key="12">
    <source>
        <dbReference type="PROSITE-ProRule" id="PRU00175"/>
    </source>
</evidence>
<evidence type="ECO:0000256" key="11">
    <source>
        <dbReference type="ARBA" id="ARBA00023136"/>
    </source>
</evidence>
<dbReference type="InterPro" id="IPR032010">
    <property type="entry name" value="APD1-4_M"/>
</dbReference>
<keyword evidence="7 12" id="KW-0863">Zinc-finger</keyword>
<evidence type="ECO:0000256" key="9">
    <source>
        <dbReference type="ARBA" id="ARBA00022833"/>
    </source>
</evidence>
<dbReference type="SUPFAM" id="SSF57850">
    <property type="entry name" value="RING/U-box"/>
    <property type="match status" value="1"/>
</dbReference>
<keyword evidence="17" id="KW-1185">Reference proteome</keyword>
<dbReference type="GO" id="GO:0008270">
    <property type="term" value="F:zinc ion binding"/>
    <property type="evidence" value="ECO:0007669"/>
    <property type="project" value="UniProtKB-KW"/>
</dbReference>
<evidence type="ECO:0000256" key="14">
    <source>
        <dbReference type="SAM" id="Phobius"/>
    </source>
</evidence>
<dbReference type="GO" id="GO:0000278">
    <property type="term" value="P:mitotic cell cycle"/>
    <property type="evidence" value="ECO:0007669"/>
    <property type="project" value="UniProtKB-ARBA"/>
</dbReference>
<dbReference type="AlphaFoldDB" id="A0AAD4SHZ0"/>
<dbReference type="Pfam" id="PF16040">
    <property type="entry name" value="APD1-4_N"/>
    <property type="match status" value="1"/>
</dbReference>
<organism evidence="16 17">
    <name type="scientific">Papaver atlanticum</name>
    <dbReference type="NCBI Taxonomy" id="357466"/>
    <lineage>
        <taxon>Eukaryota</taxon>
        <taxon>Viridiplantae</taxon>
        <taxon>Streptophyta</taxon>
        <taxon>Embryophyta</taxon>
        <taxon>Tracheophyta</taxon>
        <taxon>Spermatophyta</taxon>
        <taxon>Magnoliopsida</taxon>
        <taxon>Ranunculales</taxon>
        <taxon>Papaveraceae</taxon>
        <taxon>Papaveroideae</taxon>
        <taxon>Papaver</taxon>
    </lineage>
</organism>
<evidence type="ECO:0000256" key="1">
    <source>
        <dbReference type="ARBA" id="ARBA00004141"/>
    </source>
</evidence>
<protein>
    <recommendedName>
        <fullName evidence="15">RING-type domain-containing protein</fullName>
    </recommendedName>
</protein>
<feature type="compositionally biased region" description="Low complexity" evidence="13">
    <location>
        <begin position="23"/>
        <end position="37"/>
    </location>
</feature>
<keyword evidence="4" id="KW-0808">Transferase</keyword>
<evidence type="ECO:0000313" key="17">
    <source>
        <dbReference type="Proteomes" id="UP001202328"/>
    </source>
</evidence>
<dbReference type="Proteomes" id="UP001202328">
    <property type="component" value="Unassembled WGS sequence"/>
</dbReference>
<dbReference type="GO" id="GO:0005768">
    <property type="term" value="C:endosome"/>
    <property type="evidence" value="ECO:0007669"/>
    <property type="project" value="TreeGrafter"/>
</dbReference>
<comment type="caution">
    <text evidence="16">The sequence shown here is derived from an EMBL/GenBank/DDBJ whole genome shotgun (WGS) entry which is preliminary data.</text>
</comment>
<evidence type="ECO:0000313" key="16">
    <source>
        <dbReference type="EMBL" id="KAI3906619.1"/>
    </source>
</evidence>
<evidence type="ECO:0000256" key="5">
    <source>
        <dbReference type="ARBA" id="ARBA00022692"/>
    </source>
</evidence>
<dbReference type="GO" id="GO:0061630">
    <property type="term" value="F:ubiquitin protein ligase activity"/>
    <property type="evidence" value="ECO:0007669"/>
    <property type="project" value="TreeGrafter"/>
</dbReference>
<dbReference type="PANTHER" id="PTHR46858">
    <property type="entry name" value="OS05G0521000 PROTEIN"/>
    <property type="match status" value="1"/>
</dbReference>
<dbReference type="GO" id="GO:0009555">
    <property type="term" value="P:pollen development"/>
    <property type="evidence" value="ECO:0007669"/>
    <property type="project" value="UniProtKB-ARBA"/>
</dbReference>
<dbReference type="PANTHER" id="PTHR46858:SF5">
    <property type="entry name" value="E3 UBIQUITIN-PROTEIN LIGASE APD1-RELATED"/>
    <property type="match status" value="1"/>
</dbReference>
<feature type="transmembrane region" description="Helical" evidence="14">
    <location>
        <begin position="79"/>
        <end position="101"/>
    </location>
</feature>
<dbReference type="Gene3D" id="3.30.40.10">
    <property type="entry name" value="Zinc/RING finger domain, C3HC4 (zinc finger)"/>
    <property type="match status" value="1"/>
</dbReference>
<evidence type="ECO:0000256" key="8">
    <source>
        <dbReference type="ARBA" id="ARBA00022786"/>
    </source>
</evidence>
<dbReference type="GO" id="GO:0009705">
    <property type="term" value="C:plant-type vacuole membrane"/>
    <property type="evidence" value="ECO:0007669"/>
    <property type="project" value="TreeGrafter"/>
</dbReference>
<evidence type="ECO:0000256" key="10">
    <source>
        <dbReference type="ARBA" id="ARBA00022989"/>
    </source>
</evidence>
<gene>
    <name evidence="16" type="ORF">MKW98_009527</name>
</gene>
<keyword evidence="5 14" id="KW-0812">Transmembrane</keyword>
<sequence length="504" mass="56429">MDEEQIHHHLPVSSASSSGSINEVPEVSTSSSSASSHVQEEEDNQQEQQEQELLHTISSHVSVFRYLNDPSNDDSWSCLAMLFTFWFFASMTVILGFYGPLNLRVGPNCSRLIQMNSFFISDIKVFSSLIMFGKQLCSFGVTLTDFLCFHYYKVQELAGPADGLMLYSFHKPPPLDVETTWSETYNESLPAFTHAEWIFFLNKGSEINISYSVNSQDSVLFLVIAEGKENLIEWTQDPSYPNITLSWNVIQGTGVIQQKLSLSSDYYVAVGNIDPVEVEVHLNLNIRAKLYNTTKAYFKCSLAKGPCVSYVSFLRTDVAVLTSSNLKQDPQSDDWYVKLSYGERWLSYILGSGIMTVLVLAVFKMCVKCQSAVDGTGYQQRNNLGYDSYQPRTNLGNDRTPLLINKDDDLSSWGSSYCSGSNDEEDLEDSKIVGSLEGNSSKDGENSNSHRLCVICFDAPRDCFFLPCGHCATCFSCGTRIAEEAGTCPICRRKMKKVKRIFAV</sequence>
<dbReference type="InterPro" id="IPR001841">
    <property type="entry name" value="Znf_RING"/>
</dbReference>
<reference evidence="16" key="1">
    <citation type="submission" date="2022-04" db="EMBL/GenBank/DDBJ databases">
        <title>A functionally conserved STORR gene fusion in Papaver species that diverged 16.8 million years ago.</title>
        <authorList>
            <person name="Catania T."/>
        </authorList>
    </citation>
    <scope>NUCLEOTIDE SEQUENCE</scope>
    <source>
        <strain evidence="16">S-188037</strain>
    </source>
</reference>